<dbReference type="GO" id="GO:0015171">
    <property type="term" value="F:amino acid transmembrane transporter activity"/>
    <property type="evidence" value="ECO:0007669"/>
    <property type="project" value="TreeGrafter"/>
</dbReference>
<keyword evidence="4 6" id="KW-0472">Membrane</keyword>
<keyword evidence="2 6" id="KW-0812">Transmembrane</keyword>
<feature type="transmembrane region" description="Helical" evidence="6">
    <location>
        <begin position="212"/>
        <end position="237"/>
    </location>
</feature>
<dbReference type="Gene3D" id="1.20.1740.10">
    <property type="entry name" value="Amino acid/polyamine transporter I"/>
    <property type="match status" value="1"/>
</dbReference>
<comment type="caution">
    <text evidence="7">The sequence shown here is derived from an EMBL/GenBank/DDBJ whole genome shotgun (WGS) entry which is preliminary data.</text>
</comment>
<organism evidence="7 8">
    <name type="scientific">Aphanomyces euteiches</name>
    <dbReference type="NCBI Taxonomy" id="100861"/>
    <lineage>
        <taxon>Eukaryota</taxon>
        <taxon>Sar</taxon>
        <taxon>Stramenopiles</taxon>
        <taxon>Oomycota</taxon>
        <taxon>Saprolegniomycetes</taxon>
        <taxon>Saprolegniales</taxon>
        <taxon>Verrucalvaceae</taxon>
        <taxon>Aphanomyces</taxon>
    </lineage>
</organism>
<evidence type="ECO:0000313" key="8">
    <source>
        <dbReference type="Proteomes" id="UP000481153"/>
    </source>
</evidence>
<gene>
    <name evidence="7" type="ORF">Ae201684_015850</name>
</gene>
<dbReference type="Pfam" id="PF13520">
    <property type="entry name" value="AA_permease_2"/>
    <property type="match status" value="1"/>
</dbReference>
<evidence type="ECO:0000256" key="6">
    <source>
        <dbReference type="SAM" id="Phobius"/>
    </source>
</evidence>
<feature type="transmembrane region" description="Helical" evidence="6">
    <location>
        <begin position="101"/>
        <end position="123"/>
    </location>
</feature>
<keyword evidence="3 6" id="KW-1133">Transmembrane helix</keyword>
<feature type="transmembrane region" description="Helical" evidence="6">
    <location>
        <begin position="185"/>
        <end position="205"/>
    </location>
</feature>
<evidence type="ECO:0008006" key="9">
    <source>
        <dbReference type="Google" id="ProtNLM"/>
    </source>
</evidence>
<dbReference type="PANTHER" id="PTHR43243:SF11">
    <property type="entry name" value="AMINO ACID PERMEASE_ SLC12A DOMAIN-CONTAINING PROTEIN"/>
    <property type="match status" value="1"/>
</dbReference>
<dbReference type="VEuPathDB" id="FungiDB:AeMF1_007229"/>
<feature type="transmembrane region" description="Helical" evidence="6">
    <location>
        <begin position="496"/>
        <end position="525"/>
    </location>
</feature>
<dbReference type="GO" id="GO:0016020">
    <property type="term" value="C:membrane"/>
    <property type="evidence" value="ECO:0007669"/>
    <property type="project" value="UniProtKB-SubCell"/>
</dbReference>
<evidence type="ECO:0000313" key="7">
    <source>
        <dbReference type="EMBL" id="KAF0725696.1"/>
    </source>
</evidence>
<evidence type="ECO:0000256" key="1">
    <source>
        <dbReference type="ARBA" id="ARBA00004141"/>
    </source>
</evidence>
<feature type="transmembrane region" description="Helical" evidence="6">
    <location>
        <begin position="152"/>
        <end position="173"/>
    </location>
</feature>
<dbReference type="EMBL" id="VJMJ01000234">
    <property type="protein sequence ID" value="KAF0725696.1"/>
    <property type="molecule type" value="Genomic_DNA"/>
</dbReference>
<comment type="subcellular location">
    <subcellularLocation>
        <location evidence="1">Membrane</location>
        <topology evidence="1">Multi-pass membrane protein</topology>
    </subcellularLocation>
</comment>
<feature type="transmembrane region" description="Helical" evidence="6">
    <location>
        <begin position="464"/>
        <end position="484"/>
    </location>
</feature>
<proteinExistence type="predicted"/>
<evidence type="ECO:0000256" key="5">
    <source>
        <dbReference type="SAM" id="MobiDB-lite"/>
    </source>
</evidence>
<accession>A0A6G0WEC4</accession>
<dbReference type="AlphaFoldDB" id="A0A6G0WEC4"/>
<feature type="transmembrane region" description="Helical" evidence="6">
    <location>
        <begin position="305"/>
        <end position="325"/>
    </location>
</feature>
<evidence type="ECO:0000256" key="2">
    <source>
        <dbReference type="ARBA" id="ARBA00022692"/>
    </source>
</evidence>
<evidence type="ECO:0000256" key="4">
    <source>
        <dbReference type="ARBA" id="ARBA00023136"/>
    </source>
</evidence>
<keyword evidence="8" id="KW-1185">Reference proteome</keyword>
<dbReference type="InterPro" id="IPR002293">
    <property type="entry name" value="AA/rel_permease1"/>
</dbReference>
<sequence length="712" mass="78452">MADHSYRSLDTPSAAVASGLESTLKKRVLQIPIANQGLQRGRHFHFQDQLGAHEAVEVPDEELTSIQEALKRPKHLLGQWMSTAVCGNDVMSSCSYSSAVVALQAGTLAPVAFAIVSFVLYMYRFVYEEVVTAIPLNGGSYNVLLNTTTKRFAAVAACLSILCYMATAVVSAITASNYLAVTIPATPIVGTTIAILGAFALLMLVGIHESAIVATTIFVFHITTLSILSVACLIYTIQHPEIIQRNYVNATYPDIDFMGNAVQGSVGTALFFGFGAAMLGVTGFETSSNFVEEQKPGVFRKTMRNMWSISSFFNILLAVLCFGVLQMDGPDGIVANQNYVLAQMGVTAAGKWAQWLVVIDSFVVLSGAVLTAYVGINGLMRRLASDRVVPALFMQKNKWRGTCHWIILSFFAIATSLVLVLDANQTQVAGVYTYSFLSLMFLFGSGCIMLKLKRQDIPRDIKAPWWCCLLGMALVFCGFMANLLGNPKTLMYFVSYFAFVLVVVFGMLERVFILRVLVVITNLLFKDKKDRQPVEQVFSDEPNDQSLLNESSPGHPSTPSPPKVVVKQISMKPSLERENPKVLRLVQTIKAIKNAPVVFFIKKANLTTLNKAILYVRANELTHNLRFIHVYPETTVAALETVSQLKEMIAMFDCVYPKLQLDFYSIVGAFEPATIEWISQKYNIPTNMMFLKQPSNVESKAVSTYGVRVITG</sequence>
<dbReference type="VEuPathDB" id="FungiDB:AeMF1_015335"/>
<feature type="transmembrane region" description="Helical" evidence="6">
    <location>
        <begin position="432"/>
        <end position="452"/>
    </location>
</feature>
<feature type="transmembrane region" description="Helical" evidence="6">
    <location>
        <begin position="352"/>
        <end position="380"/>
    </location>
</feature>
<protein>
    <recommendedName>
        <fullName evidence="9">Amino acid permease/ SLC12A domain-containing protein</fullName>
    </recommendedName>
</protein>
<feature type="region of interest" description="Disordered" evidence="5">
    <location>
        <begin position="543"/>
        <end position="563"/>
    </location>
</feature>
<name>A0A6G0WEC4_9STRA</name>
<reference evidence="7 8" key="1">
    <citation type="submission" date="2019-07" db="EMBL/GenBank/DDBJ databases">
        <title>Genomics analysis of Aphanomyces spp. identifies a new class of oomycete effector associated with host adaptation.</title>
        <authorList>
            <person name="Gaulin E."/>
        </authorList>
    </citation>
    <scope>NUCLEOTIDE SEQUENCE [LARGE SCALE GENOMIC DNA]</scope>
    <source>
        <strain evidence="7 8">ATCC 201684</strain>
    </source>
</reference>
<feature type="transmembrane region" description="Helical" evidence="6">
    <location>
        <begin position="401"/>
        <end position="420"/>
    </location>
</feature>
<evidence type="ECO:0000256" key="3">
    <source>
        <dbReference type="ARBA" id="ARBA00022989"/>
    </source>
</evidence>
<dbReference type="PANTHER" id="PTHR43243">
    <property type="entry name" value="INNER MEMBRANE TRANSPORTER YGJI-RELATED"/>
    <property type="match status" value="1"/>
</dbReference>
<feature type="transmembrane region" description="Helical" evidence="6">
    <location>
        <begin position="257"/>
        <end position="284"/>
    </location>
</feature>
<dbReference type="Proteomes" id="UP000481153">
    <property type="component" value="Unassembled WGS sequence"/>
</dbReference>